<gene>
    <name evidence="2" type="ORF">IRY55_02585</name>
</gene>
<dbReference type="Pfam" id="PF05709">
    <property type="entry name" value="Sipho_tail"/>
    <property type="match status" value="1"/>
</dbReference>
<evidence type="ECO:0000313" key="3">
    <source>
        <dbReference type="Proteomes" id="UP000622653"/>
    </source>
</evidence>
<keyword evidence="3" id="KW-1185">Reference proteome</keyword>
<accession>A0A8J7G6V1</accession>
<organism evidence="2 3">
    <name type="scientific">Savagea serpentis</name>
    <dbReference type="NCBI Taxonomy" id="2785297"/>
    <lineage>
        <taxon>Bacteria</taxon>
        <taxon>Bacillati</taxon>
        <taxon>Bacillota</taxon>
        <taxon>Bacilli</taxon>
        <taxon>Bacillales</taxon>
        <taxon>Caryophanaceae</taxon>
        <taxon>Savagea</taxon>
    </lineage>
</organism>
<dbReference type="Proteomes" id="UP000622653">
    <property type="component" value="Unassembled WGS sequence"/>
</dbReference>
<sequence>MFYFTNKKGERIEYDTSRIIPLHSNIATPSYDYITETTDLGQMLVLDRHLQPRSIDVVFLLKGYDFQDTYLLRDELYRLLAQEKELYLHEKELPYKRWKVILQGEHMGDKGYTYASYSLSFLAINGYAESVASTLSKKTFDENVWQFGQGLSWDENNKYIHSTNKFTINNIGDIAINPAQMPLKIEVLGETKNLQIINHTNGSKWTYNGLTLANDRILLDGINSYKNNTNIFGSTNKQLIKLERGKNEIELIGATNTTTTFDFSFYYY</sequence>
<reference evidence="2" key="1">
    <citation type="submission" date="2020-11" db="EMBL/GenBank/DDBJ databases">
        <title>Multidrug resistant novel bacterium Savagea serpentis sp. nov., isolated from the scats of a vine snake (Ahaetulla nasuta).</title>
        <authorList>
            <person name="Venkata Ramana V."/>
            <person name="Vikas Patil S."/>
            <person name="Yogita Lugani V."/>
        </authorList>
    </citation>
    <scope>NUCLEOTIDE SEQUENCE</scope>
    <source>
        <strain evidence="2">SN6</strain>
    </source>
</reference>
<dbReference type="InterPro" id="IPR008841">
    <property type="entry name" value="Siphovirus-type_tail_N"/>
</dbReference>
<evidence type="ECO:0000259" key="1">
    <source>
        <dbReference type="Pfam" id="PF05709"/>
    </source>
</evidence>
<dbReference type="EMBL" id="JADKPV010000001">
    <property type="protein sequence ID" value="MBF4500238.1"/>
    <property type="molecule type" value="Genomic_DNA"/>
</dbReference>
<dbReference type="AlphaFoldDB" id="A0A8J7G6V1"/>
<dbReference type="RefSeq" id="WP_194561686.1">
    <property type="nucleotide sequence ID" value="NZ_JADKPV010000001.1"/>
</dbReference>
<comment type="caution">
    <text evidence="2">The sequence shown here is derived from an EMBL/GenBank/DDBJ whole genome shotgun (WGS) entry which is preliminary data.</text>
</comment>
<feature type="domain" description="Siphovirus-type tail component RIFT-related" evidence="1">
    <location>
        <begin position="46"/>
        <end position="122"/>
    </location>
</feature>
<proteinExistence type="predicted"/>
<evidence type="ECO:0000313" key="2">
    <source>
        <dbReference type="EMBL" id="MBF4500238.1"/>
    </source>
</evidence>
<name>A0A8J7G6V1_9BACL</name>
<protein>
    <submittedName>
        <fullName evidence="2">Phage tail family protein</fullName>
    </submittedName>
</protein>